<dbReference type="InterPro" id="IPR006189">
    <property type="entry name" value="CHASE_dom"/>
</dbReference>
<keyword evidence="13" id="KW-0175">Coiled coil</keyword>
<keyword evidence="9" id="KW-0418">Kinase</keyword>
<feature type="transmembrane region" description="Helical" evidence="14">
    <location>
        <begin position="54"/>
        <end position="73"/>
    </location>
</feature>
<evidence type="ECO:0000256" key="1">
    <source>
        <dbReference type="ARBA" id="ARBA00000085"/>
    </source>
</evidence>
<keyword evidence="7 14" id="KW-0812">Transmembrane</keyword>
<dbReference type="SMART" id="SM00388">
    <property type="entry name" value="HisKA"/>
    <property type="match status" value="1"/>
</dbReference>
<dbReference type="PROSITE" id="PS50839">
    <property type="entry name" value="CHASE"/>
    <property type="match status" value="1"/>
</dbReference>
<reference evidence="17 18" key="1">
    <citation type="submission" date="2023-02" db="EMBL/GenBank/DDBJ databases">
        <title>Bacterial whole genomic sequence of Curvibacter sp. HBC61.</title>
        <authorList>
            <person name="Le V."/>
            <person name="Ko S.-R."/>
            <person name="Ahn C.-Y."/>
            <person name="Oh H.-M."/>
        </authorList>
    </citation>
    <scope>NUCLEOTIDE SEQUENCE [LARGE SCALE GENOMIC DNA]</scope>
    <source>
        <strain evidence="17 18">HBC61</strain>
    </source>
</reference>
<keyword evidence="11 14" id="KW-1133">Transmembrane helix</keyword>
<dbReference type="InterPro" id="IPR003661">
    <property type="entry name" value="HisK_dim/P_dom"/>
</dbReference>
<evidence type="ECO:0000259" key="15">
    <source>
        <dbReference type="PROSITE" id="PS50109"/>
    </source>
</evidence>
<evidence type="ECO:0000256" key="8">
    <source>
        <dbReference type="ARBA" id="ARBA00022741"/>
    </source>
</evidence>
<evidence type="ECO:0000256" key="5">
    <source>
        <dbReference type="ARBA" id="ARBA00022553"/>
    </source>
</evidence>
<feature type="transmembrane region" description="Helical" evidence="14">
    <location>
        <begin position="172"/>
        <end position="196"/>
    </location>
</feature>
<evidence type="ECO:0000256" key="7">
    <source>
        <dbReference type="ARBA" id="ARBA00022692"/>
    </source>
</evidence>
<evidence type="ECO:0000256" key="13">
    <source>
        <dbReference type="SAM" id="Coils"/>
    </source>
</evidence>
<dbReference type="PROSITE" id="PS50109">
    <property type="entry name" value="HIS_KIN"/>
    <property type="match status" value="1"/>
</dbReference>
<comment type="subcellular location">
    <subcellularLocation>
        <location evidence="2">Cell membrane</location>
        <topology evidence="2">Multi-pass membrane protein</topology>
    </subcellularLocation>
</comment>
<dbReference type="EC" id="2.7.13.3" evidence="3"/>
<evidence type="ECO:0000256" key="4">
    <source>
        <dbReference type="ARBA" id="ARBA00022475"/>
    </source>
</evidence>
<dbReference type="CDD" id="cd00082">
    <property type="entry name" value="HisKA"/>
    <property type="match status" value="1"/>
</dbReference>
<dbReference type="EMBL" id="JAQSIP010000006">
    <property type="protein sequence ID" value="MDD0839801.1"/>
    <property type="molecule type" value="Genomic_DNA"/>
</dbReference>
<dbReference type="Gene3D" id="3.30.565.10">
    <property type="entry name" value="Histidine kinase-like ATPase, C-terminal domain"/>
    <property type="match status" value="1"/>
</dbReference>
<comment type="catalytic activity">
    <reaction evidence="1">
        <text>ATP + protein L-histidine = ADP + protein N-phospho-L-histidine.</text>
        <dbReference type="EC" id="2.7.13.3"/>
    </reaction>
</comment>
<dbReference type="InterPro" id="IPR042240">
    <property type="entry name" value="CHASE_sf"/>
</dbReference>
<dbReference type="SUPFAM" id="SSF55874">
    <property type="entry name" value="ATPase domain of HSP90 chaperone/DNA topoisomerase II/histidine kinase"/>
    <property type="match status" value="1"/>
</dbReference>
<feature type="transmembrane region" description="Helical" evidence="14">
    <location>
        <begin position="139"/>
        <end position="160"/>
    </location>
</feature>
<keyword evidence="12 14" id="KW-0472">Membrane</keyword>
<dbReference type="Gene3D" id="3.30.450.350">
    <property type="entry name" value="CHASE domain"/>
    <property type="match status" value="1"/>
</dbReference>
<dbReference type="InterPro" id="IPR003594">
    <property type="entry name" value="HATPase_dom"/>
</dbReference>
<keyword evidence="10" id="KW-0067">ATP-binding</keyword>
<keyword evidence="18" id="KW-1185">Reference proteome</keyword>
<dbReference type="Pfam" id="PF03924">
    <property type="entry name" value="CHASE"/>
    <property type="match status" value="1"/>
</dbReference>
<dbReference type="CDD" id="cd00075">
    <property type="entry name" value="HATPase"/>
    <property type="match status" value="1"/>
</dbReference>
<evidence type="ECO:0000256" key="9">
    <source>
        <dbReference type="ARBA" id="ARBA00022777"/>
    </source>
</evidence>
<keyword evidence="4" id="KW-1003">Cell membrane</keyword>
<dbReference type="InterPro" id="IPR005467">
    <property type="entry name" value="His_kinase_dom"/>
</dbReference>
<feature type="domain" description="CHASE" evidence="16">
    <location>
        <begin position="270"/>
        <end position="440"/>
    </location>
</feature>
<proteinExistence type="predicted"/>
<comment type="caution">
    <text evidence="17">The sequence shown here is derived from an EMBL/GenBank/DDBJ whole genome shotgun (WGS) entry which is preliminary data.</text>
</comment>
<evidence type="ECO:0000256" key="11">
    <source>
        <dbReference type="ARBA" id="ARBA00022989"/>
    </source>
</evidence>
<feature type="transmembrane region" description="Helical" evidence="14">
    <location>
        <begin position="93"/>
        <end position="118"/>
    </location>
</feature>
<dbReference type="InterPro" id="IPR036097">
    <property type="entry name" value="HisK_dim/P_sf"/>
</dbReference>
<dbReference type="SUPFAM" id="SSF47384">
    <property type="entry name" value="Homodimeric domain of signal transducing histidine kinase"/>
    <property type="match status" value="1"/>
</dbReference>
<organism evidence="17 18">
    <name type="scientific">Curvibacter cyanobacteriorum</name>
    <dbReference type="NCBI Taxonomy" id="3026422"/>
    <lineage>
        <taxon>Bacteria</taxon>
        <taxon>Pseudomonadati</taxon>
        <taxon>Pseudomonadota</taxon>
        <taxon>Betaproteobacteria</taxon>
        <taxon>Burkholderiales</taxon>
        <taxon>Comamonadaceae</taxon>
        <taxon>Curvibacter</taxon>
    </lineage>
</organism>
<dbReference type="InterPro" id="IPR050980">
    <property type="entry name" value="2C_sensor_his_kinase"/>
</dbReference>
<dbReference type="Pfam" id="PF02518">
    <property type="entry name" value="HATPase_c"/>
    <property type="match status" value="1"/>
</dbReference>
<evidence type="ECO:0000256" key="14">
    <source>
        <dbReference type="SAM" id="Phobius"/>
    </source>
</evidence>
<dbReference type="InterPro" id="IPR004358">
    <property type="entry name" value="Sig_transdc_His_kin-like_C"/>
</dbReference>
<dbReference type="Gene3D" id="1.10.287.130">
    <property type="match status" value="1"/>
</dbReference>
<feature type="transmembrane region" description="Helical" evidence="14">
    <location>
        <begin position="208"/>
        <end position="229"/>
    </location>
</feature>
<evidence type="ECO:0000313" key="18">
    <source>
        <dbReference type="Proteomes" id="UP001528673"/>
    </source>
</evidence>
<evidence type="ECO:0000256" key="12">
    <source>
        <dbReference type="ARBA" id="ARBA00023136"/>
    </source>
</evidence>
<evidence type="ECO:0000313" key="17">
    <source>
        <dbReference type="EMBL" id="MDD0839801.1"/>
    </source>
</evidence>
<dbReference type="SMART" id="SM01079">
    <property type="entry name" value="CHASE"/>
    <property type="match status" value="1"/>
</dbReference>
<evidence type="ECO:0000259" key="16">
    <source>
        <dbReference type="PROSITE" id="PS50839"/>
    </source>
</evidence>
<dbReference type="Proteomes" id="UP001528673">
    <property type="component" value="Unassembled WGS sequence"/>
</dbReference>
<feature type="coiled-coil region" evidence="13">
    <location>
        <begin position="240"/>
        <end position="267"/>
    </location>
</feature>
<evidence type="ECO:0000256" key="2">
    <source>
        <dbReference type="ARBA" id="ARBA00004651"/>
    </source>
</evidence>
<dbReference type="InterPro" id="IPR036890">
    <property type="entry name" value="HATPase_C_sf"/>
</dbReference>
<dbReference type="PANTHER" id="PTHR44936:SF10">
    <property type="entry name" value="SENSOR PROTEIN RSTB"/>
    <property type="match status" value="1"/>
</dbReference>
<dbReference type="PANTHER" id="PTHR44936">
    <property type="entry name" value="SENSOR PROTEIN CREC"/>
    <property type="match status" value="1"/>
</dbReference>
<keyword evidence="6" id="KW-0808">Transferase</keyword>
<protein>
    <recommendedName>
        <fullName evidence="3">histidine kinase</fullName>
        <ecNumber evidence="3">2.7.13.3</ecNumber>
    </recommendedName>
</protein>
<evidence type="ECO:0000256" key="10">
    <source>
        <dbReference type="ARBA" id="ARBA00022840"/>
    </source>
</evidence>
<dbReference type="PRINTS" id="PR00344">
    <property type="entry name" value="BCTRLSENSOR"/>
</dbReference>
<name>A0ABT5N2A8_9BURK</name>
<accession>A0ABT5N2A8</accession>
<sequence length="956" mass="102913">MNALLSFWNGRAAPPLGGPRLGPALATVLLTALVYALACSLGSQLGRLPNTGDFASFWPAAAIGLVAVLWRGLPALPGLVLGRLLFDALPDTLAGSLALGPGLASAAQAGLAALQAGLGAGAIRRWVRGPLSLVEPGPTLRWLALAGASALLSGSLNLGFHTPPSWSLAWAWLWLTAVTGDLLGVLLLAPVLWLSLPGQRAPGRRATWLWLLTSLGCLLSGLACAWVIALEHQQVARRWEALQQRQQQALKNELQRHEQVLDSLASVLSQTRQIDRHSFAQSAQPLLGLAEGLSALAWTPVVPQAQRSAFEAGLGRQLGHPQPITERQGDHTVPARARARHLPVQAIEPWAPHHRLLGLDVASEPLRAAAVDAALSQGRPAATPGLTRAPENRDPGLSVQLFRPVAGQAERGGAAPPHGPPRGLVSALVQIDWLAARQLEVGDAALPVAQAPGRLEPPSDILPDTVAYQWLDLDAPAAAQTLWSHQWPATTTPTQAPPEPRWWLGQRSLPAPQRSEWQFAGRHYQLTSQALPHFWSGNTSLWPYLVFTAGLWMTVAASLILLLFTGYQQSLAHEVEDRTVDLLQVQYSLQDAMGHVAAKSGQLEFLLQQTPVGFLGFDEGGTYLLGNQAMVRMLGIRSLAEIPNINVFISLLVQRLPGISLHRLFALGQSQPTDPDPPLQLNRVRLVTLNGQTKHITLQAMKYGVGPVRHLFTVVDLSSDVALESSKSEFLSLMAHEIRTPLTSVMGYAELLRTRPDQPEPMRRELATLITAQARQIQTLLSKMLNLAELEVGGADALKPRLQDLSQWLPGALQRSPVPSGRTPPQWTGTDEALHAMIDPRKLERALHELLGNAYAFSGPEQAVLVRLQRSRSADHGPAVTLSVIDEGLGMDEQQRAQACDKFYRVDKSGEKPGCGLGLPLVKLIAELHHGQLSLTPNPAGTGLIAAITLPLSGPM</sequence>
<keyword evidence="8" id="KW-0547">Nucleotide-binding</keyword>
<feature type="domain" description="Histidine kinase" evidence="15">
    <location>
        <begin position="733"/>
        <end position="954"/>
    </location>
</feature>
<gene>
    <name evidence="17" type="ORF">PSQ40_14550</name>
</gene>
<dbReference type="Pfam" id="PF00512">
    <property type="entry name" value="HisKA"/>
    <property type="match status" value="1"/>
</dbReference>
<feature type="transmembrane region" description="Helical" evidence="14">
    <location>
        <begin position="20"/>
        <end position="42"/>
    </location>
</feature>
<dbReference type="SMART" id="SM00387">
    <property type="entry name" value="HATPase_c"/>
    <property type="match status" value="1"/>
</dbReference>
<keyword evidence="5" id="KW-0597">Phosphoprotein</keyword>
<dbReference type="RefSeq" id="WP_273952330.1">
    <property type="nucleotide sequence ID" value="NZ_JAQSIP010000006.1"/>
</dbReference>
<evidence type="ECO:0000256" key="3">
    <source>
        <dbReference type="ARBA" id="ARBA00012438"/>
    </source>
</evidence>
<evidence type="ECO:0000256" key="6">
    <source>
        <dbReference type="ARBA" id="ARBA00022679"/>
    </source>
</evidence>